<dbReference type="PANTHER" id="PTHR47963:SF9">
    <property type="entry name" value="CRISPR-ASSOCIATED ENDONUCLEASE_HELICASE CAS3"/>
    <property type="match status" value="1"/>
</dbReference>
<sequence>MRKYAHSIQGKEAVSWEELSSHLQDVSTRAASFAAAFGWSEMARIAGLLHDIGKVSNAYQAYIASPAVPGRKGPDHSTAGAREALNSYPKGVGWLLAGIIAAHHAGLADGKKLRATRFGVDYRLEPYDGWQAHTGPLPPAQAMVPPAGFQPSPHPGFSQAFLTRMLFSCLVDADFLATEAFFARSRGGAPHRGGHSPLDMLRQRLEVSLAALPTTGAPDINALRQRVLEHARAKAALAPGLFTLTVPTGGGKTLTSLAFALEHARRHGLRRVVYVVPFTAIIEQTVDVFRSALGTQDDVLEHHSGVDWEGPESEEGTEPDSLTRLKRAAENWDAPIVVTTAVQFFESLFASRTSRCRKLHNLAKAVIVLDEAQTLPLPVLRPCMAALEELARNYGSSVVLCTATQPALRQKDSFKGGFDLDDTRELAPEPRALYAALKRVRVEVMPQPVSDAAIATRFADQPQMLCIVNSRAHAAALYEAIRELPGAMHLSTLMCAKHRREVLAQARKRLRDGGPVRLVSTSLIEAGVDISLPEVWRAEAGLDSIAQAAGRCNRHGELPAGRVVVFTPQEDKVPHSLKRFRQAAQGVLGRTEDPLGLEAIRAYFQALYWTQGDEALDATMVDGYRGVLPALAEGRRSGEFPFRSLSEAFRLIDETMLPVVVAWDAEAKELLRKIEAMDRPLPADLRKLQPYTVSVLRQARAQWLATGALRPVHVGLGDALLTFVAEAPYDQQTGLRLGDSALLRRVEENVW</sequence>
<dbReference type="PANTHER" id="PTHR47963">
    <property type="entry name" value="DEAD-BOX ATP-DEPENDENT RNA HELICASE 47, MITOCHONDRIAL"/>
    <property type="match status" value="1"/>
</dbReference>
<accession>A0A379N032</accession>
<dbReference type="SUPFAM" id="SSF109604">
    <property type="entry name" value="HD-domain/PDEase-like"/>
    <property type="match status" value="1"/>
</dbReference>
<dbReference type="SUPFAM" id="SSF52540">
    <property type="entry name" value="P-loop containing nucleoside triphosphate hydrolases"/>
    <property type="match status" value="1"/>
</dbReference>
<evidence type="ECO:0000256" key="5">
    <source>
        <dbReference type="ARBA" id="ARBA00022801"/>
    </source>
</evidence>
<dbReference type="CDD" id="cd17930">
    <property type="entry name" value="DEXHc_cas3"/>
    <property type="match status" value="1"/>
</dbReference>
<feature type="region of interest" description="Disordered" evidence="9">
    <location>
        <begin position="302"/>
        <end position="321"/>
    </location>
</feature>
<gene>
    <name evidence="12" type="ORF">NCTC13291_02127</name>
</gene>
<dbReference type="InterPro" id="IPR050547">
    <property type="entry name" value="DEAD_box_RNA_helicases"/>
</dbReference>
<dbReference type="GO" id="GO:0005524">
    <property type="term" value="F:ATP binding"/>
    <property type="evidence" value="ECO:0007669"/>
    <property type="project" value="UniProtKB-KW"/>
</dbReference>
<dbReference type="InterPro" id="IPR006674">
    <property type="entry name" value="HD_domain"/>
</dbReference>
<dbReference type="Pfam" id="PF01966">
    <property type="entry name" value="HD"/>
    <property type="match status" value="1"/>
</dbReference>
<organism evidence="12 13">
    <name type="scientific">Roseomonas mucosa</name>
    <dbReference type="NCBI Taxonomy" id="207340"/>
    <lineage>
        <taxon>Bacteria</taxon>
        <taxon>Pseudomonadati</taxon>
        <taxon>Pseudomonadota</taxon>
        <taxon>Alphaproteobacteria</taxon>
        <taxon>Acetobacterales</taxon>
        <taxon>Roseomonadaceae</taxon>
        <taxon>Roseomonas</taxon>
    </lineage>
</organism>
<evidence type="ECO:0000259" key="10">
    <source>
        <dbReference type="PROSITE" id="PS51192"/>
    </source>
</evidence>
<feature type="domain" description="HD Cas3-type" evidence="11">
    <location>
        <begin position="12"/>
        <end position="176"/>
    </location>
</feature>
<evidence type="ECO:0000256" key="3">
    <source>
        <dbReference type="ARBA" id="ARBA00022723"/>
    </source>
</evidence>
<dbReference type="CDD" id="cd09641">
    <property type="entry name" value="Cas3''_I"/>
    <property type="match status" value="1"/>
</dbReference>
<dbReference type="InterPro" id="IPR006483">
    <property type="entry name" value="CRISPR-assoc_Cas3_HD"/>
</dbReference>
<reference evidence="12 13" key="1">
    <citation type="submission" date="2018-06" db="EMBL/GenBank/DDBJ databases">
        <authorList>
            <consortium name="Pathogen Informatics"/>
            <person name="Doyle S."/>
        </authorList>
    </citation>
    <scope>NUCLEOTIDE SEQUENCE [LARGE SCALE GENOMIC DNA]</scope>
    <source>
        <strain evidence="12 13">NCTC13291</strain>
    </source>
</reference>
<dbReference type="GO" id="GO:0003724">
    <property type="term" value="F:RNA helicase activity"/>
    <property type="evidence" value="ECO:0007669"/>
    <property type="project" value="TreeGrafter"/>
</dbReference>
<keyword evidence="3" id="KW-0479">Metal-binding</keyword>
<dbReference type="InterPro" id="IPR011545">
    <property type="entry name" value="DEAD/DEAH_box_helicase_dom"/>
</dbReference>
<keyword evidence="4" id="KW-0547">Nucleotide-binding</keyword>
<dbReference type="Gene3D" id="1.10.3210.30">
    <property type="match status" value="1"/>
</dbReference>
<feature type="domain" description="Helicase ATP-binding" evidence="10">
    <location>
        <begin position="233"/>
        <end position="423"/>
    </location>
</feature>
<feature type="compositionally biased region" description="Acidic residues" evidence="9">
    <location>
        <begin position="309"/>
        <end position="318"/>
    </location>
</feature>
<dbReference type="GO" id="GO:0003723">
    <property type="term" value="F:RNA binding"/>
    <property type="evidence" value="ECO:0007669"/>
    <property type="project" value="TreeGrafter"/>
</dbReference>
<dbReference type="RefSeq" id="WP_026033381.1">
    <property type="nucleotide sequence ID" value="NZ_CBCSHT010000173.1"/>
</dbReference>
<dbReference type="InterPro" id="IPR014001">
    <property type="entry name" value="Helicase_ATP-bd"/>
</dbReference>
<evidence type="ECO:0000256" key="8">
    <source>
        <dbReference type="ARBA" id="ARBA00023118"/>
    </source>
</evidence>
<dbReference type="SMART" id="SM00487">
    <property type="entry name" value="DEXDc"/>
    <property type="match status" value="1"/>
</dbReference>
<dbReference type="InterPro" id="IPR054712">
    <property type="entry name" value="Cas3-like_dom"/>
</dbReference>
<evidence type="ECO:0000256" key="2">
    <source>
        <dbReference type="ARBA" id="ARBA00009046"/>
    </source>
</evidence>
<comment type="similarity">
    <text evidence="2">In the central section; belongs to the CRISPR-associated helicase Cas3 family.</text>
</comment>
<evidence type="ECO:0000313" key="12">
    <source>
        <dbReference type="EMBL" id="SUE40561.1"/>
    </source>
</evidence>
<dbReference type="NCBIfam" id="TIGR01596">
    <property type="entry name" value="cas3_HD"/>
    <property type="match status" value="1"/>
</dbReference>
<dbReference type="AlphaFoldDB" id="A0A379N032"/>
<dbReference type="EMBL" id="UGVN01000001">
    <property type="protein sequence ID" value="SUE40561.1"/>
    <property type="molecule type" value="Genomic_DNA"/>
</dbReference>
<dbReference type="Pfam" id="PF22590">
    <property type="entry name" value="Cas3-like_C_2"/>
    <property type="match status" value="1"/>
</dbReference>
<evidence type="ECO:0000256" key="7">
    <source>
        <dbReference type="ARBA" id="ARBA00022840"/>
    </source>
</evidence>
<dbReference type="Pfam" id="PF00270">
    <property type="entry name" value="DEAD"/>
    <property type="match status" value="1"/>
</dbReference>
<comment type="similarity">
    <text evidence="1">In the N-terminal section; belongs to the CRISPR-associated nuclease Cas3-HD family.</text>
</comment>
<proteinExistence type="inferred from homology"/>
<dbReference type="GO" id="GO:0016787">
    <property type="term" value="F:hydrolase activity"/>
    <property type="evidence" value="ECO:0007669"/>
    <property type="project" value="UniProtKB-KW"/>
</dbReference>
<evidence type="ECO:0000256" key="9">
    <source>
        <dbReference type="SAM" id="MobiDB-lite"/>
    </source>
</evidence>
<protein>
    <submittedName>
        <fullName evidence="12">Superfamily II DNA/RNA helicase required for DNA uptake (Late competence protein)</fullName>
    </submittedName>
</protein>
<evidence type="ECO:0000256" key="4">
    <source>
        <dbReference type="ARBA" id="ARBA00022741"/>
    </source>
</evidence>
<keyword evidence="6 12" id="KW-0347">Helicase</keyword>
<dbReference type="InterPro" id="IPR038257">
    <property type="entry name" value="CRISPR-assoc_Cas3_HD_sf"/>
</dbReference>
<dbReference type="PROSITE" id="PS51192">
    <property type="entry name" value="HELICASE_ATP_BIND_1"/>
    <property type="match status" value="1"/>
</dbReference>
<keyword evidence="8" id="KW-0051">Antiviral defense</keyword>
<dbReference type="Gene3D" id="3.40.50.300">
    <property type="entry name" value="P-loop containing nucleotide triphosphate hydrolases"/>
    <property type="match status" value="2"/>
</dbReference>
<keyword evidence="5" id="KW-0378">Hydrolase</keyword>
<evidence type="ECO:0000313" key="13">
    <source>
        <dbReference type="Proteomes" id="UP000254919"/>
    </source>
</evidence>
<dbReference type="GO" id="GO:0046872">
    <property type="term" value="F:metal ion binding"/>
    <property type="evidence" value="ECO:0007669"/>
    <property type="project" value="UniProtKB-KW"/>
</dbReference>
<evidence type="ECO:0000256" key="1">
    <source>
        <dbReference type="ARBA" id="ARBA00006847"/>
    </source>
</evidence>
<evidence type="ECO:0000259" key="11">
    <source>
        <dbReference type="PROSITE" id="PS51643"/>
    </source>
</evidence>
<name>A0A379N032_9PROT</name>
<evidence type="ECO:0000256" key="6">
    <source>
        <dbReference type="ARBA" id="ARBA00022806"/>
    </source>
</evidence>
<dbReference type="GO" id="GO:0051607">
    <property type="term" value="P:defense response to virus"/>
    <property type="evidence" value="ECO:0007669"/>
    <property type="project" value="UniProtKB-KW"/>
</dbReference>
<dbReference type="InterPro" id="IPR027417">
    <property type="entry name" value="P-loop_NTPase"/>
</dbReference>
<keyword evidence="7" id="KW-0067">ATP-binding</keyword>
<dbReference type="Proteomes" id="UP000254919">
    <property type="component" value="Unassembled WGS sequence"/>
</dbReference>
<dbReference type="PROSITE" id="PS51643">
    <property type="entry name" value="HD_CAS3"/>
    <property type="match status" value="1"/>
</dbReference>